<dbReference type="VEuPathDB" id="FungiDB:ACJ73_00235"/>
<dbReference type="EMBL" id="LGTZ01000014">
    <property type="protein sequence ID" value="OJD28364.1"/>
    <property type="molecule type" value="Genomic_DNA"/>
</dbReference>
<feature type="compositionally biased region" description="Polar residues" evidence="1">
    <location>
        <begin position="497"/>
        <end position="513"/>
    </location>
</feature>
<feature type="compositionally biased region" description="Polar residues" evidence="1">
    <location>
        <begin position="760"/>
        <end position="775"/>
    </location>
</feature>
<evidence type="ECO:0000313" key="2">
    <source>
        <dbReference type="EMBL" id="OJD28364.1"/>
    </source>
</evidence>
<accession>A0A1J9RK67</accession>
<organism evidence="2 3">
    <name type="scientific">Blastomyces percursus</name>
    <dbReference type="NCBI Taxonomy" id="1658174"/>
    <lineage>
        <taxon>Eukaryota</taxon>
        <taxon>Fungi</taxon>
        <taxon>Dikarya</taxon>
        <taxon>Ascomycota</taxon>
        <taxon>Pezizomycotina</taxon>
        <taxon>Eurotiomycetes</taxon>
        <taxon>Eurotiomycetidae</taxon>
        <taxon>Onygenales</taxon>
        <taxon>Ajellomycetaceae</taxon>
        <taxon>Blastomyces</taxon>
    </lineage>
</organism>
<name>A0A1J9RK67_9EURO</name>
<protein>
    <submittedName>
        <fullName evidence="2">Uncharacterized protein</fullName>
    </submittedName>
</protein>
<comment type="caution">
    <text evidence="2">The sequence shown here is derived from an EMBL/GenBank/DDBJ whole genome shotgun (WGS) entry which is preliminary data.</text>
</comment>
<proteinExistence type="predicted"/>
<feature type="compositionally biased region" description="Polar residues" evidence="1">
    <location>
        <begin position="237"/>
        <end position="252"/>
    </location>
</feature>
<evidence type="ECO:0000313" key="3">
    <source>
        <dbReference type="Proteomes" id="UP000242791"/>
    </source>
</evidence>
<dbReference type="AlphaFoldDB" id="A0A1J9RK67"/>
<feature type="compositionally biased region" description="Low complexity" evidence="1">
    <location>
        <begin position="222"/>
        <end position="232"/>
    </location>
</feature>
<evidence type="ECO:0000256" key="1">
    <source>
        <dbReference type="SAM" id="MobiDB-lite"/>
    </source>
</evidence>
<feature type="region of interest" description="Disordered" evidence="1">
    <location>
        <begin position="222"/>
        <end position="261"/>
    </location>
</feature>
<sequence>MTTSFHYQSPRVEEDAAFLDLNPPNVAVDDFSCMPQFATYPAADCDSIVLSKLDDFPLDSSLWDNFNPDSFASTEPSNPLYTAALNDIWSTDFNSLPDLSSICFDTPQMGHVSPNLFSPDTTFSESALPSSPDSDDPNQRLNWVKSTLKDLALARAAKDTRPVSQRTKQMDASIELYLQLQNDISSGFQEDCNFAAQSMVLQHSSTTLSDSSFDTNYFSVTGSPGSSTGTVPELSPASMTRAGSVSAGSSRTAVPPATGGVEMVLDMNLNETTSLPRKRRPKTIEERQRYIAVRRQGACEWHRKQRKRCTCVDKKETAITTVKRKKLMKNVQSPSQHCSGALLPLSGGDRWRRTNVRPSSGPLECSSALEGGLVPEITLQCRGDRPCNDPHCLQCCCGSAKPTTPPLPVLAQSRSVRQVHKPIINCGTLQLIERKSPIGPTDCDPGHVLQSPPPDLLQSRTETQAPFPSRQQNAVGLPGSVRPVQDLHIHIIASPGRPSSSLDPQLSSGNTGDTPIWHMPEHSGVRMPSHRRVDAAVSAPAGAGDRPPNSRLNVVPEPSTIHVNVETVFTDGQSRVTSRATSRSQTDNSSMGITSLTVDRVVRLILRTILRLSTQSSPLLPPSTNSSGQCYHSPLPEAARNRLSWAGPRKFLAFATNVQGGLSPTREQCGAKVLVTPTSIALEQAAVTNDKQQCIPSLGRRLEAKQSNRPLSKNMPSNFHAIARTSAYANSAVVCPDALMALAFSRRRFLSHHDYPEPTKPNSAASSSGQWSEHR</sequence>
<dbReference type="OrthoDB" id="4346289at2759"/>
<reference evidence="2 3" key="1">
    <citation type="submission" date="2015-08" db="EMBL/GenBank/DDBJ databases">
        <title>Emmonsia species relationships and genome sequence.</title>
        <authorList>
            <person name="Cuomo C.A."/>
            <person name="Schwartz I.S."/>
            <person name="Kenyon C."/>
            <person name="De Hoog G.S."/>
            <person name="Govender N.P."/>
            <person name="Botha A."/>
            <person name="Moreno L."/>
            <person name="De Vries M."/>
            <person name="Munoz J.F."/>
            <person name="Stielow J.B."/>
        </authorList>
    </citation>
    <scope>NUCLEOTIDE SEQUENCE [LARGE SCALE GENOMIC DNA]</scope>
    <source>
        <strain evidence="2 3">EI222</strain>
    </source>
</reference>
<feature type="region of interest" description="Disordered" evidence="1">
    <location>
        <begin position="753"/>
        <end position="775"/>
    </location>
</feature>
<keyword evidence="3" id="KW-1185">Reference proteome</keyword>
<gene>
    <name evidence="2" type="ORF">ACJ73_00235</name>
</gene>
<dbReference type="Proteomes" id="UP000242791">
    <property type="component" value="Unassembled WGS sequence"/>
</dbReference>
<feature type="region of interest" description="Disordered" evidence="1">
    <location>
        <begin position="494"/>
        <end position="518"/>
    </location>
</feature>